<proteinExistence type="predicted"/>
<keyword evidence="2" id="KW-0540">Nuclease</keyword>
<keyword evidence="2" id="KW-0255">Endonuclease</keyword>
<organism evidence="2 3">
    <name type="scientific">Candidatus Dojkabacteria bacterium</name>
    <dbReference type="NCBI Taxonomy" id="2099670"/>
    <lineage>
        <taxon>Bacteria</taxon>
        <taxon>Candidatus Dojkabacteria</taxon>
    </lineage>
</organism>
<reference evidence="2" key="1">
    <citation type="submission" date="2020-04" db="EMBL/GenBank/DDBJ databases">
        <authorList>
            <person name="Zhang T."/>
        </authorList>
    </citation>
    <scope>NUCLEOTIDE SEQUENCE</scope>
    <source>
        <strain evidence="2">HKST-UBA13</strain>
    </source>
</reference>
<dbReference type="PANTHER" id="PTHR38590">
    <property type="entry name" value="BLL0828 PROTEIN"/>
    <property type="match status" value="1"/>
</dbReference>
<protein>
    <submittedName>
        <fullName evidence="2">Endonuclease domain-containing protein</fullName>
    </submittedName>
</protein>
<evidence type="ECO:0000259" key="1">
    <source>
        <dbReference type="Pfam" id="PF04480"/>
    </source>
</evidence>
<keyword evidence="2" id="KW-0378">Hydrolase</keyword>
<evidence type="ECO:0000313" key="3">
    <source>
        <dbReference type="Proteomes" id="UP000775877"/>
    </source>
</evidence>
<reference evidence="2" key="2">
    <citation type="journal article" date="2021" name="Microbiome">
        <title>Successional dynamics and alternative stable states in a saline activated sludge microbial community over 9 years.</title>
        <authorList>
            <person name="Wang Y."/>
            <person name="Ye J."/>
            <person name="Ju F."/>
            <person name="Liu L."/>
            <person name="Boyd J.A."/>
            <person name="Deng Y."/>
            <person name="Parks D.H."/>
            <person name="Jiang X."/>
            <person name="Yin X."/>
            <person name="Woodcroft B.J."/>
            <person name="Tyson G.W."/>
            <person name="Hugenholtz P."/>
            <person name="Polz M.F."/>
            <person name="Zhang T."/>
        </authorList>
    </citation>
    <scope>NUCLEOTIDE SEQUENCE</scope>
    <source>
        <strain evidence="2">HKST-UBA13</strain>
    </source>
</reference>
<dbReference type="Proteomes" id="UP000775877">
    <property type="component" value="Unassembled WGS sequence"/>
</dbReference>
<dbReference type="EMBL" id="JAGQLJ010000020">
    <property type="protein sequence ID" value="MCA9380844.1"/>
    <property type="molecule type" value="Genomic_DNA"/>
</dbReference>
<sequence>MILNYNPSLKDKAKELRKNMTWSEAKLWVKLKNKQLGYDFHRQKPINEYIVDFFCPELNLIIELDGTSHTEEKYEYDLKRQRKLESLGLKFLRFSEVDVKDRIEDVIYTIEHWLESQQ</sequence>
<dbReference type="Pfam" id="PF04480">
    <property type="entry name" value="DUF559"/>
    <property type="match status" value="1"/>
</dbReference>
<comment type="caution">
    <text evidence="2">The sequence shown here is derived from an EMBL/GenBank/DDBJ whole genome shotgun (WGS) entry which is preliminary data.</text>
</comment>
<gene>
    <name evidence="2" type="ORF">KC678_01125</name>
</gene>
<accession>A0A955IAF8</accession>
<evidence type="ECO:0000313" key="2">
    <source>
        <dbReference type="EMBL" id="MCA9380844.1"/>
    </source>
</evidence>
<dbReference type="GO" id="GO:0004519">
    <property type="term" value="F:endonuclease activity"/>
    <property type="evidence" value="ECO:0007669"/>
    <property type="project" value="UniProtKB-KW"/>
</dbReference>
<dbReference type="InterPro" id="IPR047216">
    <property type="entry name" value="Endonuclease_DUF559_bact"/>
</dbReference>
<dbReference type="AlphaFoldDB" id="A0A955IAF8"/>
<dbReference type="Gene3D" id="3.40.960.10">
    <property type="entry name" value="VSR Endonuclease"/>
    <property type="match status" value="1"/>
</dbReference>
<dbReference type="PANTHER" id="PTHR38590:SF1">
    <property type="entry name" value="BLL0828 PROTEIN"/>
    <property type="match status" value="1"/>
</dbReference>
<name>A0A955IAF8_9BACT</name>
<dbReference type="SUPFAM" id="SSF52980">
    <property type="entry name" value="Restriction endonuclease-like"/>
    <property type="match status" value="1"/>
</dbReference>
<feature type="domain" description="DUF559" evidence="1">
    <location>
        <begin position="9"/>
        <end position="114"/>
    </location>
</feature>
<dbReference type="InterPro" id="IPR011335">
    <property type="entry name" value="Restrct_endonuc-II-like"/>
</dbReference>
<dbReference type="InterPro" id="IPR007569">
    <property type="entry name" value="DUF559"/>
</dbReference>
<dbReference type="CDD" id="cd01038">
    <property type="entry name" value="Endonuclease_DUF559"/>
    <property type="match status" value="1"/>
</dbReference>